<evidence type="ECO:0000313" key="3">
    <source>
        <dbReference type="EMBL" id="GIF90314.1"/>
    </source>
</evidence>
<proteinExistence type="inferred from homology"/>
<dbReference type="InterPro" id="IPR036291">
    <property type="entry name" value="NAD(P)-bd_dom_sf"/>
</dbReference>
<dbReference type="AlphaFoldDB" id="A0A8J3JXJ5"/>
<evidence type="ECO:0000313" key="4">
    <source>
        <dbReference type="Proteomes" id="UP000619293"/>
    </source>
</evidence>
<dbReference type="InterPro" id="IPR001509">
    <property type="entry name" value="Epimerase_deHydtase"/>
</dbReference>
<dbReference type="Proteomes" id="UP000619293">
    <property type="component" value="Unassembled WGS sequence"/>
</dbReference>
<comment type="similarity">
    <text evidence="1">Belongs to the NAD(P)-dependent epimerase/dehydratase family.</text>
</comment>
<organism evidence="3 4">
    <name type="scientific">Catellatospora chokoriensis</name>
    <dbReference type="NCBI Taxonomy" id="310353"/>
    <lineage>
        <taxon>Bacteria</taxon>
        <taxon>Bacillati</taxon>
        <taxon>Actinomycetota</taxon>
        <taxon>Actinomycetes</taxon>
        <taxon>Micromonosporales</taxon>
        <taxon>Micromonosporaceae</taxon>
        <taxon>Catellatospora</taxon>
    </lineage>
</organism>
<dbReference type="Gene3D" id="3.40.50.720">
    <property type="entry name" value="NAD(P)-binding Rossmann-like Domain"/>
    <property type="match status" value="1"/>
</dbReference>
<reference evidence="3 4" key="1">
    <citation type="submission" date="2021-01" db="EMBL/GenBank/DDBJ databases">
        <title>Whole genome shotgun sequence of Catellatospora chokoriensis NBRC 107358.</title>
        <authorList>
            <person name="Komaki H."/>
            <person name="Tamura T."/>
        </authorList>
    </citation>
    <scope>NUCLEOTIDE SEQUENCE [LARGE SCALE GENOMIC DNA]</scope>
    <source>
        <strain evidence="3 4">NBRC 107358</strain>
    </source>
</reference>
<accession>A0A8J3JXJ5</accession>
<sequence>MSVAVVTGAAGLVGSAAARHFAARGMHVVGVDNCMRETFFGADGSVRPNLVKLERDLGTAYTHCQVDVRDRGTLDRIFQRYGADVTVVVHAAAQPSHNWAGEDPRTDFDINAVGTLNVLDNARLHCPDAVVIHCSSSTVYGDHVNSLPFVERESRWDLPPEHPYYEGTPETAPIDHTKHTLFGVSKLSADVMAQEFGRYYGLRTAVLRSGLVCGPELAATMQHGMPGFVLRSLMEGRPYVIKGFGGKQVRDALHTSDLLAAFDAVIADPRPGEAYNLGGSRANSCSVLEVIALAQDITGLEMQVSFAQGQREGDRRWWITNNRKFMEHFPHWRLGTSLRQILVEIHEANADRWTR</sequence>
<dbReference type="Pfam" id="PF01370">
    <property type="entry name" value="Epimerase"/>
    <property type="match status" value="1"/>
</dbReference>
<name>A0A8J3JXJ5_9ACTN</name>
<dbReference type="EMBL" id="BONG01000022">
    <property type="protein sequence ID" value="GIF90314.1"/>
    <property type="molecule type" value="Genomic_DNA"/>
</dbReference>
<protein>
    <submittedName>
        <fullName evidence="3">NAD-dependent epimerase</fullName>
    </submittedName>
</protein>
<dbReference type="RefSeq" id="WP_191842866.1">
    <property type="nucleotide sequence ID" value="NZ_BAAALB010000028.1"/>
</dbReference>
<gene>
    <name evidence="3" type="ORF">Cch02nite_37580</name>
</gene>
<dbReference type="SUPFAM" id="SSF51735">
    <property type="entry name" value="NAD(P)-binding Rossmann-fold domains"/>
    <property type="match status" value="1"/>
</dbReference>
<dbReference type="PANTHER" id="PTHR43000">
    <property type="entry name" value="DTDP-D-GLUCOSE 4,6-DEHYDRATASE-RELATED"/>
    <property type="match status" value="1"/>
</dbReference>
<comment type="caution">
    <text evidence="3">The sequence shown here is derived from an EMBL/GenBank/DDBJ whole genome shotgun (WGS) entry which is preliminary data.</text>
</comment>
<evidence type="ECO:0000256" key="1">
    <source>
        <dbReference type="ARBA" id="ARBA00007637"/>
    </source>
</evidence>
<feature type="domain" description="NAD-dependent epimerase/dehydratase" evidence="2">
    <location>
        <begin position="5"/>
        <end position="278"/>
    </location>
</feature>
<evidence type="ECO:0000259" key="2">
    <source>
        <dbReference type="Pfam" id="PF01370"/>
    </source>
</evidence>
<keyword evidence="4" id="KW-1185">Reference proteome</keyword>